<dbReference type="EC" id="2.7.1.6" evidence="6"/>
<dbReference type="PANTHER" id="PTHR10457">
    <property type="entry name" value="MEVALONATE KINASE/GALACTOKINASE"/>
    <property type="match status" value="1"/>
</dbReference>
<dbReference type="InterPro" id="IPR006206">
    <property type="entry name" value="Mevalonate/galactokinase"/>
</dbReference>
<sequence>MPNTATLLSPFQQVFSHAHELVCHAPGRVNLIGDHTDYNQGLVLPAAINFGTDVYASKRNDRVVRACAWSFDGECIDIDLDNIRFNHNCMWVNYVAGCILMLQRGGFELGGANLLITGNIPQGGGLSSSASLEIALIKTFAQLFDLTISGVEAAKFGQQVENDFVGCNCGIMDQLASAMGAESKAIMLDCQSLSMSTATIPSHWAIMIINSNVKRGLVESEYNLRREQCELVAAHFGKASLRCVTMEMLEAELDTLNRVLYQRA</sequence>
<keyword evidence="5" id="KW-0067">ATP-binding</keyword>
<dbReference type="NCBIfam" id="TIGR00131">
    <property type="entry name" value="gal_kin"/>
    <property type="match status" value="1"/>
</dbReference>
<dbReference type="GO" id="GO:0005524">
    <property type="term" value="F:ATP binding"/>
    <property type="evidence" value="ECO:0007669"/>
    <property type="project" value="UniProtKB-UniRule"/>
</dbReference>
<name>A0A350P2W4_9ALTE</name>
<dbReference type="FunFam" id="3.30.230.10:FF:000017">
    <property type="entry name" value="Galactokinase"/>
    <property type="match status" value="1"/>
</dbReference>
<keyword evidence="2" id="KW-0808">Transferase</keyword>
<dbReference type="PRINTS" id="PR00473">
    <property type="entry name" value="GALCTOKINASE"/>
</dbReference>
<dbReference type="GO" id="GO:0006012">
    <property type="term" value="P:galactose metabolic process"/>
    <property type="evidence" value="ECO:0007669"/>
    <property type="project" value="UniProtKB-UniRule"/>
</dbReference>
<evidence type="ECO:0000256" key="4">
    <source>
        <dbReference type="ARBA" id="ARBA00022777"/>
    </source>
</evidence>
<evidence type="ECO:0000256" key="2">
    <source>
        <dbReference type="ARBA" id="ARBA00022679"/>
    </source>
</evidence>
<dbReference type="PROSITE" id="PS00106">
    <property type="entry name" value="GALACTOKINASE"/>
    <property type="match status" value="1"/>
</dbReference>
<evidence type="ECO:0000256" key="3">
    <source>
        <dbReference type="ARBA" id="ARBA00022741"/>
    </source>
</evidence>
<dbReference type="SUPFAM" id="SSF55060">
    <property type="entry name" value="GHMP Kinase, C-terminal domain"/>
    <property type="match status" value="1"/>
</dbReference>
<dbReference type="Proteomes" id="UP000263517">
    <property type="component" value="Unassembled WGS sequence"/>
</dbReference>
<proteinExistence type="inferred from homology"/>
<evidence type="ECO:0000313" key="9">
    <source>
        <dbReference type="EMBL" id="HAW75631.1"/>
    </source>
</evidence>
<evidence type="ECO:0000256" key="1">
    <source>
        <dbReference type="ARBA" id="ARBA00006566"/>
    </source>
</evidence>
<dbReference type="PRINTS" id="PR00959">
    <property type="entry name" value="MEVGALKINASE"/>
</dbReference>
<dbReference type="Gene3D" id="3.30.230.10">
    <property type="match status" value="1"/>
</dbReference>
<dbReference type="Pfam" id="PF10509">
    <property type="entry name" value="GalKase_gal_bdg"/>
    <property type="match status" value="1"/>
</dbReference>
<dbReference type="InterPro" id="IPR000705">
    <property type="entry name" value="Galactokinase"/>
</dbReference>
<comment type="similarity">
    <text evidence="1">Belongs to the GHMP kinase family. GalK subfamily.</text>
</comment>
<keyword evidence="3" id="KW-0547">Nucleotide-binding</keyword>
<dbReference type="EMBL" id="DNAN01000271">
    <property type="protein sequence ID" value="HAW75631.1"/>
    <property type="molecule type" value="Genomic_DNA"/>
</dbReference>
<evidence type="ECO:0000313" key="10">
    <source>
        <dbReference type="Proteomes" id="UP000263517"/>
    </source>
</evidence>
<dbReference type="InterPro" id="IPR036554">
    <property type="entry name" value="GHMP_kinase_C_sf"/>
</dbReference>
<dbReference type="Pfam" id="PF00288">
    <property type="entry name" value="GHMP_kinases_N"/>
    <property type="match status" value="1"/>
</dbReference>
<dbReference type="InterPro" id="IPR014721">
    <property type="entry name" value="Ribsml_uS5_D2-typ_fold_subgr"/>
</dbReference>
<evidence type="ECO:0000259" key="8">
    <source>
        <dbReference type="Pfam" id="PF10509"/>
    </source>
</evidence>
<feature type="domain" description="Galactokinase N-terminal" evidence="8">
    <location>
        <begin position="11"/>
        <end position="58"/>
    </location>
</feature>
<dbReference type="Gene3D" id="3.30.70.890">
    <property type="entry name" value="GHMP kinase, C-terminal domain"/>
    <property type="match status" value="1"/>
</dbReference>
<dbReference type="InterPro" id="IPR006203">
    <property type="entry name" value="GHMP_knse_ATP-bd_CS"/>
</dbReference>
<dbReference type="PANTHER" id="PTHR10457:SF7">
    <property type="entry name" value="GALACTOKINASE-RELATED"/>
    <property type="match status" value="1"/>
</dbReference>
<dbReference type="InterPro" id="IPR006204">
    <property type="entry name" value="GHMP_kinase_N_dom"/>
</dbReference>
<feature type="domain" description="GHMP kinase N-terminal" evidence="7">
    <location>
        <begin position="93"/>
        <end position="180"/>
    </location>
</feature>
<organism evidence="9 10">
    <name type="scientific">Alteromonas australica</name>
    <dbReference type="NCBI Taxonomy" id="589873"/>
    <lineage>
        <taxon>Bacteria</taxon>
        <taxon>Pseudomonadati</taxon>
        <taxon>Pseudomonadota</taxon>
        <taxon>Gammaproteobacteria</taxon>
        <taxon>Alteromonadales</taxon>
        <taxon>Alteromonadaceae</taxon>
        <taxon>Alteromonas/Salinimonas group</taxon>
        <taxon>Alteromonas</taxon>
    </lineage>
</organism>
<dbReference type="AlphaFoldDB" id="A0A350P2W4"/>
<evidence type="ECO:0000259" key="7">
    <source>
        <dbReference type="Pfam" id="PF00288"/>
    </source>
</evidence>
<dbReference type="PIRSF" id="PIRSF000530">
    <property type="entry name" value="Galactokinase"/>
    <property type="match status" value="1"/>
</dbReference>
<evidence type="ECO:0000256" key="6">
    <source>
        <dbReference type="NCBIfam" id="TIGR00131"/>
    </source>
</evidence>
<gene>
    <name evidence="9" type="primary">galK</name>
    <name evidence="9" type="ORF">DCW74_07845</name>
</gene>
<dbReference type="InterPro" id="IPR019539">
    <property type="entry name" value="GalKase_N"/>
</dbReference>
<keyword evidence="4 9" id="KW-0418">Kinase</keyword>
<reference evidence="9 10" key="1">
    <citation type="journal article" date="2018" name="Nat. Biotechnol.">
        <title>A standardized bacterial taxonomy based on genome phylogeny substantially revises the tree of life.</title>
        <authorList>
            <person name="Parks D.H."/>
            <person name="Chuvochina M."/>
            <person name="Waite D.W."/>
            <person name="Rinke C."/>
            <person name="Skarshewski A."/>
            <person name="Chaumeil P.A."/>
            <person name="Hugenholtz P."/>
        </authorList>
    </citation>
    <scope>NUCLEOTIDE SEQUENCE [LARGE SCALE GENOMIC DNA]</scope>
    <source>
        <strain evidence="9">UBA11978</strain>
    </source>
</reference>
<comment type="caution">
    <text evidence="9">The sequence shown here is derived from an EMBL/GenBank/DDBJ whole genome shotgun (WGS) entry which is preliminary data.</text>
</comment>
<dbReference type="PROSITE" id="PS00627">
    <property type="entry name" value="GHMP_KINASES_ATP"/>
    <property type="match status" value="1"/>
</dbReference>
<dbReference type="InterPro" id="IPR020568">
    <property type="entry name" value="Ribosomal_Su5_D2-typ_SF"/>
</dbReference>
<dbReference type="SUPFAM" id="SSF54211">
    <property type="entry name" value="Ribosomal protein S5 domain 2-like"/>
    <property type="match status" value="1"/>
</dbReference>
<dbReference type="GO" id="GO:0004335">
    <property type="term" value="F:galactokinase activity"/>
    <property type="evidence" value="ECO:0007669"/>
    <property type="project" value="UniProtKB-UniRule"/>
</dbReference>
<dbReference type="GO" id="GO:0005829">
    <property type="term" value="C:cytosol"/>
    <property type="evidence" value="ECO:0007669"/>
    <property type="project" value="TreeGrafter"/>
</dbReference>
<dbReference type="InterPro" id="IPR019741">
    <property type="entry name" value="Galactokinase_CS"/>
</dbReference>
<accession>A0A350P2W4</accession>
<protein>
    <recommendedName>
        <fullName evidence="6">Galactokinase</fullName>
        <ecNumber evidence="6">2.7.1.6</ecNumber>
    </recommendedName>
</protein>
<evidence type="ECO:0000256" key="5">
    <source>
        <dbReference type="ARBA" id="ARBA00022840"/>
    </source>
</evidence>
<feature type="non-terminal residue" evidence="9">
    <location>
        <position position="264"/>
    </location>
</feature>